<dbReference type="PANTHER" id="PTHR39337">
    <property type="entry name" value="BLR5642 PROTEIN"/>
    <property type="match status" value="1"/>
</dbReference>
<evidence type="ECO:0000313" key="1">
    <source>
        <dbReference type="EMBL" id="AFZ51743.1"/>
    </source>
</evidence>
<dbReference type="KEGG" id="dsl:Dacsa_3224"/>
<gene>
    <name evidence="1" type="ORF">Dacsa_3224</name>
</gene>
<dbReference type="PATRIC" id="fig|13035.3.peg.3649"/>
<dbReference type="HOGENOM" id="CLU_077467_1_0_3"/>
<dbReference type="EMBL" id="CP003944">
    <property type="protein sequence ID" value="AFZ51743.1"/>
    <property type="molecule type" value="Genomic_DNA"/>
</dbReference>
<proteinExistence type="predicted"/>
<dbReference type="PIRSF" id="PIRSF024492">
    <property type="entry name" value="UCP024492"/>
    <property type="match status" value="1"/>
</dbReference>
<accession>K9Z061</accession>
<organism evidence="1 2">
    <name type="scientific">Dactylococcopsis salina (strain PCC 8305)</name>
    <name type="common">Myxobactron salinum</name>
    <dbReference type="NCBI Taxonomy" id="13035"/>
    <lineage>
        <taxon>Bacteria</taxon>
        <taxon>Bacillati</taxon>
        <taxon>Cyanobacteriota</taxon>
        <taxon>Cyanophyceae</taxon>
        <taxon>Nodosilineales</taxon>
        <taxon>Cymatolegaceae</taxon>
        <taxon>Dactylococcopsis</taxon>
    </lineage>
</organism>
<dbReference type="STRING" id="13035.Dacsa_3224"/>
<evidence type="ECO:0000313" key="2">
    <source>
        <dbReference type="Proteomes" id="UP000010482"/>
    </source>
</evidence>
<dbReference type="OrthoDB" id="9789109at2"/>
<protein>
    <recommendedName>
        <fullName evidence="3">DUF488 domain-containing protein</fullName>
    </recommendedName>
</protein>
<dbReference type="Pfam" id="PF04343">
    <property type="entry name" value="DUF488"/>
    <property type="match status" value="1"/>
</dbReference>
<sequence>MSEQTLFTIGHSNHSLEAFMTLLKQHNITALADVRSQPYSRYLSHFNQPNLKLTLMEANIKYVFLGKELGGRPLAEDCYINGQADYEKMAKTEEFKEGVKRLLEGIKTYTVALMCAEKDPIDCHRCLLVCRFLQAQTCQIKHILKSGEIETQTSLENRLLQKHGLEEKPTQQLSLFTVSSTKPQQSKAELLAEAYRLQAQKVAYKEQ</sequence>
<name>K9Z061_DACS8</name>
<dbReference type="InterPro" id="IPR007438">
    <property type="entry name" value="DUF488"/>
</dbReference>
<keyword evidence="2" id="KW-1185">Reference proteome</keyword>
<dbReference type="Proteomes" id="UP000010482">
    <property type="component" value="Chromosome"/>
</dbReference>
<reference evidence="1" key="1">
    <citation type="submission" date="2012-04" db="EMBL/GenBank/DDBJ databases">
        <title>Finished genome of Dactylococcopsis salina PCC 8305.</title>
        <authorList>
            <consortium name="US DOE Joint Genome Institute"/>
            <person name="Gugger M."/>
            <person name="Coursin T."/>
            <person name="Rippka R."/>
            <person name="Tandeau De Marsac N."/>
            <person name="Huntemann M."/>
            <person name="Wei C.-L."/>
            <person name="Han J."/>
            <person name="Detter J.C."/>
            <person name="Han C."/>
            <person name="Tapia R."/>
            <person name="Daligault H."/>
            <person name="Chen A."/>
            <person name="Krypides N."/>
            <person name="Mavromatis K."/>
            <person name="Markowitz V."/>
            <person name="Szeto E."/>
            <person name="Ivanova N."/>
            <person name="Ovchinnikova G."/>
            <person name="Pagani I."/>
            <person name="Pati A."/>
            <person name="Goodwin L."/>
            <person name="Peters L."/>
            <person name="Pitluck S."/>
            <person name="Woyke T."/>
            <person name="Kerfeld C."/>
        </authorList>
    </citation>
    <scope>NUCLEOTIDE SEQUENCE [LARGE SCALE GENOMIC DNA]</scope>
    <source>
        <strain evidence="1">PCC 8305</strain>
    </source>
</reference>
<dbReference type="eggNOG" id="COG5483">
    <property type="taxonomic scope" value="Bacteria"/>
</dbReference>
<dbReference type="InterPro" id="IPR014519">
    <property type="entry name" value="UCP024492"/>
</dbReference>
<dbReference type="RefSeq" id="WP_015230720.1">
    <property type="nucleotide sequence ID" value="NC_019780.1"/>
</dbReference>
<dbReference type="AlphaFoldDB" id="K9Z061"/>
<evidence type="ECO:0008006" key="3">
    <source>
        <dbReference type="Google" id="ProtNLM"/>
    </source>
</evidence>
<dbReference type="PANTHER" id="PTHR39337:SF1">
    <property type="entry name" value="BLR5642 PROTEIN"/>
    <property type="match status" value="1"/>
</dbReference>